<comment type="subcellular location">
    <subcellularLocation>
        <location evidence="1">Cell membrane</location>
        <topology evidence="1">Multi-pass membrane protein</topology>
    </subcellularLocation>
</comment>
<keyword evidence="4 7" id="KW-0812">Transmembrane</keyword>
<reference evidence="8 9" key="1">
    <citation type="submission" date="2021-02" db="EMBL/GenBank/DDBJ databases">
        <title>Complete genome of Desulfoluna sp. strain ASN36.</title>
        <authorList>
            <person name="Takahashi A."/>
            <person name="Kojima H."/>
            <person name="Fukui M."/>
        </authorList>
    </citation>
    <scope>NUCLEOTIDE SEQUENCE [LARGE SCALE GENOMIC DNA]</scope>
    <source>
        <strain evidence="8 9">ASN36</strain>
    </source>
</reference>
<evidence type="ECO:0000313" key="9">
    <source>
        <dbReference type="Proteomes" id="UP001320148"/>
    </source>
</evidence>
<dbReference type="InterPro" id="IPR005614">
    <property type="entry name" value="NrfD-like"/>
</dbReference>
<keyword evidence="6 7" id="KW-0472">Membrane</keyword>
<dbReference type="Pfam" id="PF03916">
    <property type="entry name" value="NrfD"/>
    <property type="match status" value="1"/>
</dbReference>
<feature type="transmembrane region" description="Helical" evidence="7">
    <location>
        <begin position="51"/>
        <end position="72"/>
    </location>
</feature>
<evidence type="ECO:0000256" key="1">
    <source>
        <dbReference type="ARBA" id="ARBA00004651"/>
    </source>
</evidence>
<keyword evidence="5 7" id="KW-1133">Transmembrane helix</keyword>
<dbReference type="InterPro" id="IPR052049">
    <property type="entry name" value="Electron_transfer_protein"/>
</dbReference>
<dbReference type="EMBL" id="AP024488">
    <property type="protein sequence ID" value="BCS95168.1"/>
    <property type="molecule type" value="Genomic_DNA"/>
</dbReference>
<accession>A0ABN6EXU6</accession>
<evidence type="ECO:0000256" key="7">
    <source>
        <dbReference type="SAM" id="Phobius"/>
    </source>
</evidence>
<evidence type="ECO:0000256" key="2">
    <source>
        <dbReference type="ARBA" id="ARBA00008929"/>
    </source>
</evidence>
<dbReference type="PANTHER" id="PTHR34856">
    <property type="entry name" value="PROTEIN NRFD"/>
    <property type="match status" value="1"/>
</dbReference>
<organism evidence="8 9">
    <name type="scientific">Desulfoluna limicola</name>
    <dbReference type="NCBI Taxonomy" id="2810562"/>
    <lineage>
        <taxon>Bacteria</taxon>
        <taxon>Pseudomonadati</taxon>
        <taxon>Thermodesulfobacteriota</taxon>
        <taxon>Desulfobacteria</taxon>
        <taxon>Desulfobacterales</taxon>
        <taxon>Desulfolunaceae</taxon>
        <taxon>Desulfoluna</taxon>
    </lineage>
</organism>
<evidence type="ECO:0000313" key="8">
    <source>
        <dbReference type="EMBL" id="BCS95168.1"/>
    </source>
</evidence>
<feature type="transmembrane region" description="Helical" evidence="7">
    <location>
        <begin position="84"/>
        <end position="101"/>
    </location>
</feature>
<dbReference type="RefSeq" id="WP_236891443.1">
    <property type="nucleotide sequence ID" value="NZ_AP024488.1"/>
</dbReference>
<evidence type="ECO:0000256" key="3">
    <source>
        <dbReference type="ARBA" id="ARBA00022475"/>
    </source>
</evidence>
<feature type="transmembrane region" description="Helical" evidence="7">
    <location>
        <begin position="271"/>
        <end position="294"/>
    </location>
</feature>
<feature type="transmembrane region" description="Helical" evidence="7">
    <location>
        <begin position="155"/>
        <end position="176"/>
    </location>
</feature>
<evidence type="ECO:0000256" key="5">
    <source>
        <dbReference type="ARBA" id="ARBA00022989"/>
    </source>
</evidence>
<keyword evidence="9" id="KW-1185">Reference proteome</keyword>
<proteinExistence type="inferred from homology"/>
<protein>
    <submittedName>
        <fullName evidence="8">Oxidoreductase</fullName>
    </submittedName>
</protein>
<sequence length="382" mass="41944">MNRKKTLYQAWLAVLGVFILAGLYTTAKLFQEGHWLFNANDVIVWSLPLGMYIFLALSSSGLAMLSALPTLFGIRRLESFSKRLVFLALATLCGGFLAIALELGNIGHMLYFIASPNISSPIWWMGALYSAELTFLAVKFVCLHRGDLESGLSKTAGTLSFLCALAAPMVLGAVFGTTESRAVFFGPMISIFYLTMALYSGTALFILYSMLCHTLEGSQAPSKAPHVDEVFHRLFVFSAAVVVVITILKSAVEFSTVIPEFIALRTFNHPFSALFGFPMEVVIGLFAPFILLMIPAIQKNINGTMVTALLAWVGSLAIHMRLLITGQNYPVGPKAEQYPDVLSYVPSSWEWLVALFALSVMLLLYTLGERYLNLGSCRVDNV</sequence>
<gene>
    <name evidence="8" type="ORF">DSLASN_08000</name>
</gene>
<feature type="transmembrane region" description="Helical" evidence="7">
    <location>
        <begin position="349"/>
        <end position="368"/>
    </location>
</feature>
<feature type="transmembrane region" description="Helical" evidence="7">
    <location>
        <begin position="230"/>
        <end position="251"/>
    </location>
</feature>
<dbReference type="Proteomes" id="UP001320148">
    <property type="component" value="Chromosome"/>
</dbReference>
<keyword evidence="3" id="KW-1003">Cell membrane</keyword>
<name>A0ABN6EXU6_9BACT</name>
<feature type="transmembrane region" description="Helical" evidence="7">
    <location>
        <begin position="306"/>
        <end position="324"/>
    </location>
</feature>
<evidence type="ECO:0000256" key="4">
    <source>
        <dbReference type="ARBA" id="ARBA00022692"/>
    </source>
</evidence>
<evidence type="ECO:0000256" key="6">
    <source>
        <dbReference type="ARBA" id="ARBA00023136"/>
    </source>
</evidence>
<feature type="transmembrane region" description="Helical" evidence="7">
    <location>
        <begin position="121"/>
        <end position="143"/>
    </location>
</feature>
<comment type="similarity">
    <text evidence="2">Belongs to the NrfD family.</text>
</comment>
<dbReference type="PANTHER" id="PTHR34856:SF2">
    <property type="entry name" value="PROTEIN NRFD"/>
    <property type="match status" value="1"/>
</dbReference>
<feature type="transmembrane region" description="Helical" evidence="7">
    <location>
        <begin position="182"/>
        <end position="209"/>
    </location>
</feature>